<dbReference type="Gene3D" id="3.40.30.10">
    <property type="entry name" value="Glutaredoxin"/>
    <property type="match status" value="1"/>
</dbReference>
<evidence type="ECO:0000256" key="1">
    <source>
        <dbReference type="ARBA" id="ARBA00004651"/>
    </source>
</evidence>
<dbReference type="AlphaFoldDB" id="A0A1H6JCZ9"/>
<dbReference type="InterPro" id="IPR041017">
    <property type="entry name" value="Thioredoxin_10"/>
</dbReference>
<keyword evidence="3 7" id="KW-0812">Transmembrane</keyword>
<keyword evidence="5 7" id="KW-1133">Transmembrane helix</keyword>
<dbReference type="RefSeq" id="WP_074770201.1">
    <property type="nucleotide sequence ID" value="NZ_FNWO01000016.1"/>
</dbReference>
<proteinExistence type="predicted"/>
<dbReference type="InterPro" id="IPR050553">
    <property type="entry name" value="Thioredoxin_ResA/DsbE_sf"/>
</dbReference>
<accession>A0A1H6JCZ9</accession>
<evidence type="ECO:0000256" key="2">
    <source>
        <dbReference type="ARBA" id="ARBA00022475"/>
    </source>
</evidence>
<keyword evidence="10" id="KW-1185">Reference proteome</keyword>
<evidence type="ECO:0000256" key="5">
    <source>
        <dbReference type="ARBA" id="ARBA00022989"/>
    </source>
</evidence>
<dbReference type="InterPro" id="IPR003834">
    <property type="entry name" value="Cyt_c_assmbl_TM_dom"/>
</dbReference>
<dbReference type="Gene3D" id="2.60.120.260">
    <property type="entry name" value="Galactose-binding domain-like"/>
    <property type="match status" value="1"/>
</dbReference>
<dbReference type="GO" id="GO:0016209">
    <property type="term" value="F:antioxidant activity"/>
    <property type="evidence" value="ECO:0007669"/>
    <property type="project" value="InterPro"/>
</dbReference>
<keyword evidence="4" id="KW-0201">Cytochrome c-type biogenesis</keyword>
<dbReference type="InterPro" id="IPR036249">
    <property type="entry name" value="Thioredoxin-like_sf"/>
</dbReference>
<evidence type="ECO:0000313" key="9">
    <source>
        <dbReference type="EMBL" id="SEH60084.1"/>
    </source>
</evidence>
<dbReference type="GO" id="GO:0005886">
    <property type="term" value="C:plasma membrane"/>
    <property type="evidence" value="ECO:0007669"/>
    <property type="project" value="UniProtKB-SubCell"/>
</dbReference>
<feature type="transmembrane region" description="Helical" evidence="7">
    <location>
        <begin position="125"/>
        <end position="151"/>
    </location>
</feature>
<dbReference type="PANTHER" id="PTHR42852">
    <property type="entry name" value="THIOL:DISULFIDE INTERCHANGE PROTEIN DSBE"/>
    <property type="match status" value="1"/>
</dbReference>
<dbReference type="Pfam" id="PF17991">
    <property type="entry name" value="Thioredoxin_10"/>
    <property type="match status" value="1"/>
</dbReference>
<reference evidence="10" key="1">
    <citation type="submission" date="2016-10" db="EMBL/GenBank/DDBJ databases">
        <authorList>
            <person name="Varghese N."/>
            <person name="Submissions S."/>
        </authorList>
    </citation>
    <scope>NUCLEOTIDE SEQUENCE [LARGE SCALE GENOMIC DNA]</scope>
    <source>
        <strain evidence="10">DSM 13234</strain>
    </source>
</reference>
<dbReference type="EMBL" id="FNWO01000016">
    <property type="protein sequence ID" value="SEH60084.1"/>
    <property type="molecule type" value="Genomic_DNA"/>
</dbReference>
<feature type="transmembrane region" description="Helical" evidence="7">
    <location>
        <begin position="43"/>
        <end position="65"/>
    </location>
</feature>
<sequence>MLLFAIAYLAGGLTILSPCILPVLPFVFAGADRPFRRSGLPMLAGMALTFALIATLAAVGGHWAIEANQAGRWAALALLALFGLALVWPGLAERISRPLVALGGRLSQAAERDDGTQRGEILRPVLLGIATGLVWAPCAGPVLGVILTAAALDGASVHTTLLLAAYAAGAATSLAAALLLGRRVFETMKRFLGLGTWLRRGLGGAVLAGVVVIGLGLDTGLLGRLSLPGTVAIEQTLLDRLGPAPGMLAAMAASDNALPVEGTLPSLAGATAWLNSPPLSSDSLRGKVVLVDFWTYSCINCLRALPHVRAWAEKYREAGLVVLGIHAPEFAFEKSLSNVREAVRDLNVTYPVAIDNDYALWRGFNNHYWPAHYLIDREGRIRYHHFGEGNYDRTEEVVRQLLAETGHSLPPATDAVDSRGIHAPADFATLASPETYLGHDRAENFRSPGGIVPDRTQAYALPAKLRRNEWALAGEWQIESERAVAATAGGRIVFRFHARDLHLVLGPDESGTPIRFRVRLDGAVPGADHGIDTNAEGEGTVSGRRLYQLIRQTESSRDRTFEIEFLSPGLQAFAFTFG</sequence>
<dbReference type="PANTHER" id="PTHR42852:SF13">
    <property type="entry name" value="PROTEIN DIPZ"/>
    <property type="match status" value="1"/>
</dbReference>
<protein>
    <submittedName>
        <fullName evidence="9">Cytochrome c biogenesis protein CcdA</fullName>
    </submittedName>
</protein>
<comment type="subcellular location">
    <subcellularLocation>
        <location evidence="1">Cell membrane</location>
        <topology evidence="1">Multi-pass membrane protein</topology>
    </subcellularLocation>
</comment>
<dbReference type="InterPro" id="IPR013766">
    <property type="entry name" value="Thioredoxin_domain"/>
</dbReference>
<dbReference type="Pfam" id="PF02683">
    <property type="entry name" value="DsbD_TM"/>
    <property type="match status" value="1"/>
</dbReference>
<feature type="domain" description="Thioredoxin" evidence="8">
    <location>
        <begin position="238"/>
        <end position="403"/>
    </location>
</feature>
<feature type="transmembrane region" description="Helical" evidence="7">
    <location>
        <begin position="163"/>
        <end position="185"/>
    </location>
</feature>
<evidence type="ECO:0000256" key="7">
    <source>
        <dbReference type="SAM" id="Phobius"/>
    </source>
</evidence>
<dbReference type="Pfam" id="PF00578">
    <property type="entry name" value="AhpC-TSA"/>
    <property type="match status" value="1"/>
</dbReference>
<dbReference type="GO" id="GO:0016491">
    <property type="term" value="F:oxidoreductase activity"/>
    <property type="evidence" value="ECO:0007669"/>
    <property type="project" value="InterPro"/>
</dbReference>
<evidence type="ECO:0000256" key="3">
    <source>
        <dbReference type="ARBA" id="ARBA00022692"/>
    </source>
</evidence>
<dbReference type="InterPro" id="IPR000866">
    <property type="entry name" value="AhpC/TSA"/>
</dbReference>
<evidence type="ECO:0000256" key="4">
    <source>
        <dbReference type="ARBA" id="ARBA00022748"/>
    </source>
</evidence>
<feature type="transmembrane region" description="Helical" evidence="7">
    <location>
        <begin position="6"/>
        <end position="31"/>
    </location>
</feature>
<organism evidence="9 10">
    <name type="scientific">Magnetospirillum fulvum</name>
    <name type="common">Rhodospirillum fulvum</name>
    <dbReference type="NCBI Taxonomy" id="1082"/>
    <lineage>
        <taxon>Bacteria</taxon>
        <taxon>Pseudomonadati</taxon>
        <taxon>Pseudomonadota</taxon>
        <taxon>Alphaproteobacteria</taxon>
        <taxon>Rhodospirillales</taxon>
        <taxon>Rhodospirillaceae</taxon>
        <taxon>Magnetospirillum</taxon>
    </lineage>
</organism>
<dbReference type="CDD" id="cd03012">
    <property type="entry name" value="TlpA_like_DipZ_like"/>
    <property type="match status" value="1"/>
</dbReference>
<dbReference type="SUPFAM" id="SSF52833">
    <property type="entry name" value="Thioredoxin-like"/>
    <property type="match status" value="1"/>
</dbReference>
<evidence type="ECO:0000256" key="6">
    <source>
        <dbReference type="ARBA" id="ARBA00023136"/>
    </source>
</evidence>
<feature type="transmembrane region" description="Helical" evidence="7">
    <location>
        <begin position="197"/>
        <end position="217"/>
    </location>
</feature>
<dbReference type="Proteomes" id="UP000182983">
    <property type="component" value="Unassembled WGS sequence"/>
</dbReference>
<dbReference type="GO" id="GO:0017004">
    <property type="term" value="P:cytochrome complex assembly"/>
    <property type="evidence" value="ECO:0007669"/>
    <property type="project" value="UniProtKB-KW"/>
</dbReference>
<evidence type="ECO:0000313" key="10">
    <source>
        <dbReference type="Proteomes" id="UP000182983"/>
    </source>
</evidence>
<dbReference type="OrthoDB" id="9811352at2"/>
<feature type="transmembrane region" description="Helical" evidence="7">
    <location>
        <begin position="71"/>
        <end position="91"/>
    </location>
</feature>
<keyword evidence="2" id="KW-1003">Cell membrane</keyword>
<keyword evidence="6 7" id="KW-0472">Membrane</keyword>
<gene>
    <name evidence="9" type="ORF">SAMN04244559_03113</name>
</gene>
<dbReference type="PROSITE" id="PS51352">
    <property type="entry name" value="THIOREDOXIN_2"/>
    <property type="match status" value="1"/>
</dbReference>
<name>A0A1H6JCZ9_MAGFU</name>
<evidence type="ECO:0000259" key="8">
    <source>
        <dbReference type="PROSITE" id="PS51352"/>
    </source>
</evidence>